<accession>A0A517TY65</accession>
<dbReference type="OrthoDB" id="281828at2"/>
<dbReference type="EMBL" id="CP036339">
    <property type="protein sequence ID" value="QDT73311.1"/>
    <property type="molecule type" value="Genomic_DNA"/>
</dbReference>
<organism evidence="3 4">
    <name type="scientific">Lacipirellula limnantheis</name>
    <dbReference type="NCBI Taxonomy" id="2528024"/>
    <lineage>
        <taxon>Bacteria</taxon>
        <taxon>Pseudomonadati</taxon>
        <taxon>Planctomycetota</taxon>
        <taxon>Planctomycetia</taxon>
        <taxon>Pirellulales</taxon>
        <taxon>Lacipirellulaceae</taxon>
        <taxon>Lacipirellula</taxon>
    </lineage>
</organism>
<feature type="chain" id="PRO_5021799074" description="Ice-binding protein C-terminal domain-containing protein" evidence="1">
    <location>
        <begin position="31"/>
        <end position="236"/>
    </location>
</feature>
<evidence type="ECO:0000313" key="4">
    <source>
        <dbReference type="Proteomes" id="UP000317909"/>
    </source>
</evidence>
<evidence type="ECO:0000256" key="1">
    <source>
        <dbReference type="SAM" id="SignalP"/>
    </source>
</evidence>
<evidence type="ECO:0000259" key="2">
    <source>
        <dbReference type="Pfam" id="PF07589"/>
    </source>
</evidence>
<dbReference type="NCBIfam" id="NF033657">
    <property type="entry name" value="choice_anch_F"/>
    <property type="match status" value="1"/>
</dbReference>
<sequence precursor="true">MISSSTARHRVLACSLTACIVASLAVTASAGVISGATPFGPHAVTGPGLGAVSVPAIVTKSPNNDDSPTPGSLDDNIVVPIKRFDFNGYIDIEFAVTPSGGVTEYQFFESVDNNTGAIWNGYAIILGYGVGPNFVQSTSDDGLDFDVPDLDWGFASSAFSEIITDGESMQFGGRFHGTGAETIQFRLDVPDVATLRPGFDRFTLRQFPSYVPEPTTLVLVSLAVAGTAIQSRRRAG</sequence>
<dbReference type="InterPro" id="IPR013424">
    <property type="entry name" value="Ice-binding_C"/>
</dbReference>
<feature type="signal peptide" evidence="1">
    <location>
        <begin position="1"/>
        <end position="30"/>
    </location>
</feature>
<feature type="domain" description="Ice-binding protein C-terminal" evidence="2">
    <location>
        <begin position="211"/>
        <end position="233"/>
    </location>
</feature>
<dbReference type="KEGG" id="llh:I41_25000"/>
<reference evidence="3 4" key="1">
    <citation type="submission" date="2019-02" db="EMBL/GenBank/DDBJ databases">
        <title>Deep-cultivation of Planctomycetes and their phenomic and genomic characterization uncovers novel biology.</title>
        <authorList>
            <person name="Wiegand S."/>
            <person name="Jogler M."/>
            <person name="Boedeker C."/>
            <person name="Pinto D."/>
            <person name="Vollmers J."/>
            <person name="Rivas-Marin E."/>
            <person name="Kohn T."/>
            <person name="Peeters S.H."/>
            <person name="Heuer A."/>
            <person name="Rast P."/>
            <person name="Oberbeckmann S."/>
            <person name="Bunk B."/>
            <person name="Jeske O."/>
            <person name="Meyerdierks A."/>
            <person name="Storesund J.E."/>
            <person name="Kallscheuer N."/>
            <person name="Luecker S."/>
            <person name="Lage O.M."/>
            <person name="Pohl T."/>
            <person name="Merkel B.J."/>
            <person name="Hornburger P."/>
            <person name="Mueller R.-W."/>
            <person name="Bruemmer F."/>
            <person name="Labrenz M."/>
            <person name="Spormann A.M."/>
            <person name="Op den Camp H."/>
            <person name="Overmann J."/>
            <person name="Amann R."/>
            <person name="Jetten M.S.M."/>
            <person name="Mascher T."/>
            <person name="Medema M.H."/>
            <person name="Devos D.P."/>
            <person name="Kaster A.-K."/>
            <person name="Ovreas L."/>
            <person name="Rohde M."/>
            <person name="Galperin M.Y."/>
            <person name="Jogler C."/>
        </authorList>
    </citation>
    <scope>NUCLEOTIDE SEQUENCE [LARGE SCALE GENOMIC DNA]</scope>
    <source>
        <strain evidence="3 4">I41</strain>
    </source>
</reference>
<dbReference type="Pfam" id="PF07589">
    <property type="entry name" value="PEP-CTERM"/>
    <property type="match status" value="1"/>
</dbReference>
<name>A0A517TY65_9BACT</name>
<keyword evidence="1" id="KW-0732">Signal</keyword>
<evidence type="ECO:0000313" key="3">
    <source>
        <dbReference type="EMBL" id="QDT73311.1"/>
    </source>
</evidence>
<gene>
    <name evidence="3" type="ORF">I41_25000</name>
</gene>
<dbReference type="Proteomes" id="UP000317909">
    <property type="component" value="Chromosome"/>
</dbReference>
<dbReference type="RefSeq" id="WP_145436335.1">
    <property type="nucleotide sequence ID" value="NZ_CP036339.1"/>
</dbReference>
<dbReference type="AlphaFoldDB" id="A0A517TY65"/>
<keyword evidence="4" id="KW-1185">Reference proteome</keyword>
<dbReference type="NCBIfam" id="TIGR02595">
    <property type="entry name" value="PEP_CTERM"/>
    <property type="match status" value="1"/>
</dbReference>
<proteinExistence type="predicted"/>
<protein>
    <recommendedName>
        <fullName evidence="2">Ice-binding protein C-terminal domain-containing protein</fullName>
    </recommendedName>
</protein>